<reference evidence="1" key="1">
    <citation type="submission" date="2020-11" db="EMBL/GenBank/DDBJ databases">
        <authorList>
            <person name="Whitehead M."/>
        </authorList>
    </citation>
    <scope>NUCLEOTIDE SEQUENCE</scope>
    <source>
        <strain evidence="1">EGII</strain>
    </source>
</reference>
<protein>
    <submittedName>
        <fullName evidence="1">(Mediterranean fruit fly) hypothetical protein</fullName>
    </submittedName>
</protein>
<organism evidence="1 2">
    <name type="scientific">Ceratitis capitata</name>
    <name type="common">Mediterranean fruit fly</name>
    <name type="synonym">Tephritis capitata</name>
    <dbReference type="NCBI Taxonomy" id="7213"/>
    <lineage>
        <taxon>Eukaryota</taxon>
        <taxon>Metazoa</taxon>
        <taxon>Ecdysozoa</taxon>
        <taxon>Arthropoda</taxon>
        <taxon>Hexapoda</taxon>
        <taxon>Insecta</taxon>
        <taxon>Pterygota</taxon>
        <taxon>Neoptera</taxon>
        <taxon>Endopterygota</taxon>
        <taxon>Diptera</taxon>
        <taxon>Brachycera</taxon>
        <taxon>Muscomorpha</taxon>
        <taxon>Tephritoidea</taxon>
        <taxon>Tephritidae</taxon>
        <taxon>Ceratitis</taxon>
        <taxon>Ceratitis</taxon>
    </lineage>
</organism>
<sequence>MWRVHKWRCCAARSPFDRNEMGSSDPVPALSTCTFLSFSFVMFMTSCNDCELNVISFCFGFSAIAFDKWQMVCIDSKKGFLSAAALLPRPTYNGVCVCGYIFAHVCVLGS</sequence>
<gene>
    <name evidence="1" type="ORF">CCAP1982_LOCUS14805</name>
</gene>
<evidence type="ECO:0000313" key="1">
    <source>
        <dbReference type="EMBL" id="CAD7006488.1"/>
    </source>
</evidence>
<proteinExistence type="predicted"/>
<comment type="caution">
    <text evidence="1">The sequence shown here is derived from an EMBL/GenBank/DDBJ whole genome shotgun (WGS) entry which is preliminary data.</text>
</comment>
<accession>A0A811V7G8</accession>
<dbReference type="AlphaFoldDB" id="A0A811V7G8"/>
<dbReference type="Proteomes" id="UP000606786">
    <property type="component" value="Unassembled WGS sequence"/>
</dbReference>
<name>A0A811V7G8_CERCA</name>
<keyword evidence="2" id="KW-1185">Reference proteome</keyword>
<dbReference type="EMBL" id="CAJHJT010000034">
    <property type="protein sequence ID" value="CAD7006488.1"/>
    <property type="molecule type" value="Genomic_DNA"/>
</dbReference>
<evidence type="ECO:0000313" key="2">
    <source>
        <dbReference type="Proteomes" id="UP000606786"/>
    </source>
</evidence>